<dbReference type="PANTHER" id="PTHR31366:SF2">
    <property type="entry name" value="UPF0739 PROTEIN C1ORF74"/>
    <property type="match status" value="1"/>
</dbReference>
<evidence type="ECO:0000313" key="1">
    <source>
        <dbReference type="EMBL" id="CAD7704358.1"/>
    </source>
</evidence>
<protein>
    <submittedName>
        <fullName evidence="1">Uncharacterized protein</fullName>
    </submittedName>
</protein>
<dbReference type="AlphaFoldDB" id="A0A8S1JBQ5"/>
<proteinExistence type="predicted"/>
<dbReference type="PROSITE" id="PS51257">
    <property type="entry name" value="PROKAR_LIPOPROTEIN"/>
    <property type="match status" value="1"/>
</dbReference>
<dbReference type="EMBL" id="CAJHUC010002777">
    <property type="protein sequence ID" value="CAD7704358.1"/>
    <property type="molecule type" value="Genomic_DNA"/>
</dbReference>
<comment type="caution">
    <text evidence="1">The sequence shown here is derived from an EMBL/GenBank/DDBJ whole genome shotgun (WGS) entry which is preliminary data.</text>
</comment>
<dbReference type="Pfam" id="PF14953">
    <property type="entry name" value="DUF4504"/>
    <property type="match status" value="1"/>
</dbReference>
<keyword evidence="2" id="KW-1185">Reference proteome</keyword>
<organism evidence="1 2">
    <name type="scientific">Ostreobium quekettii</name>
    <dbReference type="NCBI Taxonomy" id="121088"/>
    <lineage>
        <taxon>Eukaryota</taxon>
        <taxon>Viridiplantae</taxon>
        <taxon>Chlorophyta</taxon>
        <taxon>core chlorophytes</taxon>
        <taxon>Ulvophyceae</taxon>
        <taxon>TCBD clade</taxon>
        <taxon>Bryopsidales</taxon>
        <taxon>Ostreobineae</taxon>
        <taxon>Ostreobiaceae</taxon>
        <taxon>Ostreobium</taxon>
    </lineage>
</organism>
<dbReference type="OrthoDB" id="2395010at2759"/>
<evidence type="ECO:0000313" key="2">
    <source>
        <dbReference type="Proteomes" id="UP000708148"/>
    </source>
</evidence>
<reference evidence="1" key="1">
    <citation type="submission" date="2020-12" db="EMBL/GenBank/DDBJ databases">
        <authorList>
            <person name="Iha C."/>
        </authorList>
    </citation>
    <scope>NUCLEOTIDE SEQUENCE</scope>
</reference>
<sequence>MIPGKGPAGVLTAAMAACPGESVANGTFLDVIGLVKTNLRTCRSWRQFARDLLACVTRVRPVFMVDYVHLRRDQVVTLLRAAASLTGVRLLALRFGDCCWFVANTAELGSMINTCVELGTFPQFIAFERVAGRGLLVPKVATTPEVQCIRDQLRSTCRCLASDLEASTSASVDAIDISSFCEDAFFPTLSGWLLGYPAVYVLLAPGLPAHDPQEVSRALSCAELVLFQCRVTCGALGENRPPVRKKEPHAHDPDVLLAFTVPSMVLSDGAAQAMTVSLEQAVADRICNAPYGVWGKATVSTEIKENVGVAL</sequence>
<dbReference type="Proteomes" id="UP000708148">
    <property type="component" value="Unassembled WGS sequence"/>
</dbReference>
<name>A0A8S1JBQ5_9CHLO</name>
<dbReference type="PANTHER" id="PTHR31366">
    <property type="entry name" value="UPF0739 PROTEIN C1ORF74"/>
    <property type="match status" value="1"/>
</dbReference>
<accession>A0A8S1JBQ5</accession>
<gene>
    <name evidence="1" type="ORF">OSTQU699_LOCUS9713</name>
</gene>
<dbReference type="InterPro" id="IPR027850">
    <property type="entry name" value="DUF4504"/>
</dbReference>